<dbReference type="PROSITE" id="PS00211">
    <property type="entry name" value="ABC_TRANSPORTER_1"/>
    <property type="match status" value="1"/>
</dbReference>
<dbReference type="GO" id="GO:0005524">
    <property type="term" value="F:ATP binding"/>
    <property type="evidence" value="ECO:0007669"/>
    <property type="project" value="UniProtKB-KW"/>
</dbReference>
<dbReference type="CDD" id="cd03293">
    <property type="entry name" value="ABC_NrtD_SsuB_transporters"/>
    <property type="match status" value="1"/>
</dbReference>
<comment type="caution">
    <text evidence="6">The sequence shown here is derived from an EMBL/GenBank/DDBJ whole genome shotgun (WGS) entry which is preliminary data.</text>
</comment>
<keyword evidence="7" id="KW-1185">Reference proteome</keyword>
<dbReference type="AlphaFoldDB" id="A0A2U1U4X4"/>
<proteinExistence type="inferred from homology"/>
<evidence type="ECO:0000259" key="5">
    <source>
        <dbReference type="PROSITE" id="PS50893"/>
    </source>
</evidence>
<evidence type="ECO:0000256" key="4">
    <source>
        <dbReference type="ARBA" id="ARBA00022840"/>
    </source>
</evidence>
<keyword evidence="2" id="KW-0813">Transport</keyword>
<evidence type="ECO:0000256" key="3">
    <source>
        <dbReference type="ARBA" id="ARBA00022741"/>
    </source>
</evidence>
<dbReference type="PANTHER" id="PTHR42788">
    <property type="entry name" value="TAURINE IMPORT ATP-BINDING PROTEIN-RELATED"/>
    <property type="match status" value="1"/>
</dbReference>
<feature type="domain" description="ABC transporter" evidence="5">
    <location>
        <begin position="24"/>
        <end position="252"/>
    </location>
</feature>
<reference evidence="6 7" key="1">
    <citation type="submission" date="2018-04" db="EMBL/GenBank/DDBJ databases">
        <title>Brenneria corticis sp.nov.</title>
        <authorList>
            <person name="Li Y."/>
        </authorList>
    </citation>
    <scope>NUCLEOTIDE SEQUENCE [LARGE SCALE GENOMIC DNA]</scope>
    <source>
        <strain evidence="6 7">CFCC 11842</strain>
    </source>
</reference>
<dbReference type="InterPro" id="IPR017871">
    <property type="entry name" value="ABC_transporter-like_CS"/>
</dbReference>
<protein>
    <submittedName>
        <fullName evidence="6">ABC transporter ATP-binding protein</fullName>
    </submittedName>
</protein>
<organism evidence="6 7">
    <name type="scientific">Brenneria corticis</name>
    <dbReference type="NCBI Taxonomy" id="2173106"/>
    <lineage>
        <taxon>Bacteria</taxon>
        <taxon>Pseudomonadati</taxon>
        <taxon>Pseudomonadota</taxon>
        <taxon>Gammaproteobacteria</taxon>
        <taxon>Enterobacterales</taxon>
        <taxon>Pectobacteriaceae</taxon>
        <taxon>Brenneria</taxon>
    </lineage>
</organism>
<dbReference type="InterPro" id="IPR003593">
    <property type="entry name" value="AAA+_ATPase"/>
</dbReference>
<dbReference type="InterPro" id="IPR003439">
    <property type="entry name" value="ABC_transporter-like_ATP-bd"/>
</dbReference>
<dbReference type="Gene3D" id="3.40.50.300">
    <property type="entry name" value="P-loop containing nucleotide triphosphate hydrolases"/>
    <property type="match status" value="1"/>
</dbReference>
<keyword evidence="3" id="KW-0547">Nucleotide-binding</keyword>
<sequence>MPILSARSGREDQSPAKSSTISVLGVQQRFTTRNNSVTALTGVDIEIPAGQFLSIVGPSGCGKSTLLRLIGGLDLPSAGEILIDDVRVRGPRREIGTVFQTPVLFPWRTALENVLLPAVVRRQNRRQATAKAHALLEAVQLSGFEKSYPAELSGGMQQRVGIARALASDPGMLLMDEPFGALDALTRETLNDQIQQLWMAQRQTVVFVTHSVPEAIFLSDRVLVMSGRPGQIRADIAIDLPRPRTLADTATAIFGAYAEEIRGHLNANGRLD</sequence>
<dbReference type="PANTHER" id="PTHR42788:SF13">
    <property type="entry name" value="ALIPHATIC SULFONATES IMPORT ATP-BINDING PROTEIN SSUB"/>
    <property type="match status" value="1"/>
</dbReference>
<dbReference type="SUPFAM" id="SSF52540">
    <property type="entry name" value="P-loop containing nucleoside triphosphate hydrolases"/>
    <property type="match status" value="1"/>
</dbReference>
<dbReference type="Proteomes" id="UP000296159">
    <property type="component" value="Unassembled WGS sequence"/>
</dbReference>
<keyword evidence="4 6" id="KW-0067">ATP-binding</keyword>
<dbReference type="GO" id="GO:0016887">
    <property type="term" value="F:ATP hydrolysis activity"/>
    <property type="evidence" value="ECO:0007669"/>
    <property type="project" value="InterPro"/>
</dbReference>
<dbReference type="InterPro" id="IPR027417">
    <property type="entry name" value="P-loop_NTPase"/>
</dbReference>
<dbReference type="Pfam" id="PF00005">
    <property type="entry name" value="ABC_tran"/>
    <property type="match status" value="1"/>
</dbReference>
<accession>A0A2U1U4X4</accession>
<gene>
    <name evidence="6" type="ORF">DDT56_08200</name>
</gene>
<evidence type="ECO:0000256" key="1">
    <source>
        <dbReference type="ARBA" id="ARBA00005417"/>
    </source>
</evidence>
<comment type="similarity">
    <text evidence="1">Belongs to the ABC transporter superfamily.</text>
</comment>
<dbReference type="SMART" id="SM00382">
    <property type="entry name" value="AAA"/>
    <property type="match status" value="1"/>
</dbReference>
<dbReference type="InterPro" id="IPR050166">
    <property type="entry name" value="ABC_transporter_ATP-bind"/>
</dbReference>
<evidence type="ECO:0000256" key="2">
    <source>
        <dbReference type="ARBA" id="ARBA00022448"/>
    </source>
</evidence>
<dbReference type="RefSeq" id="WP_136165969.1">
    <property type="nucleotide sequence ID" value="NZ_KZ819076.1"/>
</dbReference>
<dbReference type="PROSITE" id="PS50893">
    <property type="entry name" value="ABC_TRANSPORTER_2"/>
    <property type="match status" value="1"/>
</dbReference>
<evidence type="ECO:0000313" key="7">
    <source>
        <dbReference type="Proteomes" id="UP000296159"/>
    </source>
</evidence>
<name>A0A2U1U4X4_9GAMM</name>
<evidence type="ECO:0000313" key="6">
    <source>
        <dbReference type="EMBL" id="PWC16716.1"/>
    </source>
</evidence>
<dbReference type="EMBL" id="QDKH01000008">
    <property type="protein sequence ID" value="PWC16716.1"/>
    <property type="molecule type" value="Genomic_DNA"/>
</dbReference>